<keyword evidence="1 5" id="KW-0489">Methyltransferase</keyword>
<evidence type="ECO:0000313" key="9">
    <source>
        <dbReference type="Proteomes" id="UP000536835"/>
    </source>
</evidence>
<dbReference type="GO" id="GO:0006355">
    <property type="term" value="P:regulation of DNA-templated transcription"/>
    <property type="evidence" value="ECO:0007669"/>
    <property type="project" value="InterPro"/>
</dbReference>
<dbReference type="RefSeq" id="WP_173197800.1">
    <property type="nucleotide sequence ID" value="NZ_JABFCX010000002.1"/>
</dbReference>
<dbReference type="CDD" id="cd02440">
    <property type="entry name" value="AdoMet_MTases"/>
    <property type="match status" value="1"/>
</dbReference>
<proteinExistence type="inferred from homology"/>
<keyword evidence="3 5" id="KW-0949">S-adenosyl-L-methionine</keyword>
<gene>
    <name evidence="8" type="ORF">HK107_06395</name>
</gene>
<evidence type="ECO:0000256" key="1">
    <source>
        <dbReference type="ARBA" id="ARBA00022603"/>
    </source>
</evidence>
<feature type="binding site" evidence="5">
    <location>
        <position position="371"/>
    </location>
    <ligand>
        <name>S-adenosyl-L-methionine</name>
        <dbReference type="ChEBI" id="CHEBI:59789"/>
    </ligand>
</feature>
<feature type="active site" description="Nucleophile" evidence="5">
    <location>
        <position position="424"/>
    </location>
</feature>
<dbReference type="GO" id="GO:0008173">
    <property type="term" value="F:RNA methyltransferase activity"/>
    <property type="evidence" value="ECO:0007669"/>
    <property type="project" value="InterPro"/>
</dbReference>
<feature type="region of interest" description="Disordered" evidence="6">
    <location>
        <begin position="1"/>
        <end position="69"/>
    </location>
</feature>
<dbReference type="Gene3D" id="1.10.940.10">
    <property type="entry name" value="NusB-like"/>
    <property type="match status" value="1"/>
</dbReference>
<dbReference type="AlphaFoldDB" id="A0A7Y3W573"/>
<evidence type="ECO:0000256" key="2">
    <source>
        <dbReference type="ARBA" id="ARBA00022679"/>
    </source>
</evidence>
<feature type="compositionally biased region" description="Basic and acidic residues" evidence="6">
    <location>
        <begin position="10"/>
        <end position="61"/>
    </location>
</feature>
<dbReference type="InterPro" id="IPR006027">
    <property type="entry name" value="NusB_RsmB_TIM44"/>
</dbReference>
<dbReference type="Proteomes" id="UP000536835">
    <property type="component" value="Unassembled WGS sequence"/>
</dbReference>
<comment type="similarity">
    <text evidence="5">Belongs to the class I-like SAM-binding methyltransferase superfamily. RsmB/NOP family.</text>
</comment>
<evidence type="ECO:0000256" key="5">
    <source>
        <dbReference type="PROSITE-ProRule" id="PRU01023"/>
    </source>
</evidence>
<dbReference type="InterPro" id="IPR029063">
    <property type="entry name" value="SAM-dependent_MTases_sf"/>
</dbReference>
<name>A0A7Y3W573_9PROT</name>
<organism evidence="8 9">
    <name type="scientific">Parvularcula mediterranea</name>
    <dbReference type="NCBI Taxonomy" id="2732508"/>
    <lineage>
        <taxon>Bacteria</taxon>
        <taxon>Pseudomonadati</taxon>
        <taxon>Pseudomonadota</taxon>
        <taxon>Alphaproteobacteria</taxon>
        <taxon>Parvularculales</taxon>
        <taxon>Parvularculaceae</taxon>
        <taxon>Parvularcula</taxon>
    </lineage>
</organism>
<dbReference type="GO" id="GO:0001510">
    <property type="term" value="P:RNA methylation"/>
    <property type="evidence" value="ECO:0007669"/>
    <property type="project" value="InterPro"/>
</dbReference>
<sequence length="492" mass="54490">MKPPHKARPQRSEELRGSKRRSSGRDEDRPRKRDFDGPRKRDFDGPKGRDRDDDAPRKKELPPLPPGVESRNAAIDLLRLTGKGFTLDVALEICRTFNALEGSDRGFARALASTTLRRRGTLDEVIAQYLREPLKPKQTNLADILRITAAQLCFMGTEAHAAAWSAVELSKLRVETKGYKGLINAVSRRIAEEGKAKAEAVPLRADTPGWLWRKLARAYGAKRAGSIAEAHRNEPPLDLSLRDPSAKIDWPEEVGARRIGPRTVRMSSTQVRELPGFEEGLWWAQDLAASLPAEILGAQEGETVYDLCAAPGGKTMQLASTGANVFAVDHSGPRTIRLRENLERTGLKAVVLEEDVLKWSPPNAADRVLLDAPCSATGTIRRNPDLLWTSRETQVPDLVRLQARMLDKALELVKPGGTLVYAVCSLLPEEGEEQIAALLERRDDVERVPVTEDEVANLPVLTKEGDVRTLPHRMQEDGGMDGFFACRLRKNG</sequence>
<evidence type="ECO:0000256" key="6">
    <source>
        <dbReference type="SAM" id="MobiDB-lite"/>
    </source>
</evidence>
<comment type="caution">
    <text evidence="8">The sequence shown here is derived from an EMBL/GenBank/DDBJ whole genome shotgun (WGS) entry which is preliminary data.</text>
</comment>
<accession>A0A7Y3W573</accession>
<dbReference type="SUPFAM" id="SSF48013">
    <property type="entry name" value="NusB-like"/>
    <property type="match status" value="1"/>
</dbReference>
<evidence type="ECO:0000313" key="8">
    <source>
        <dbReference type="EMBL" id="NNU15951.1"/>
    </source>
</evidence>
<dbReference type="Pfam" id="PF01189">
    <property type="entry name" value="Methyltr_RsmB-F"/>
    <property type="match status" value="1"/>
</dbReference>
<evidence type="ECO:0000259" key="7">
    <source>
        <dbReference type="PROSITE" id="PS51686"/>
    </source>
</evidence>
<dbReference type="GO" id="GO:0003723">
    <property type="term" value="F:RNA binding"/>
    <property type="evidence" value="ECO:0007669"/>
    <property type="project" value="UniProtKB-UniRule"/>
</dbReference>
<dbReference type="InterPro" id="IPR001678">
    <property type="entry name" value="MeTrfase_RsmB-F_NOP2_dom"/>
</dbReference>
<dbReference type="InterPro" id="IPR023267">
    <property type="entry name" value="RCMT"/>
</dbReference>
<feature type="domain" description="SAM-dependent MTase RsmB/NOP-type" evidence="7">
    <location>
        <begin position="199"/>
        <end position="491"/>
    </location>
</feature>
<dbReference type="PRINTS" id="PR02008">
    <property type="entry name" value="RCMTFAMILY"/>
</dbReference>
<keyword evidence="2 5" id="KW-0808">Transferase</keyword>
<dbReference type="EMBL" id="JABFCX010000002">
    <property type="protein sequence ID" value="NNU15951.1"/>
    <property type="molecule type" value="Genomic_DNA"/>
</dbReference>
<dbReference type="PANTHER" id="PTHR22807">
    <property type="entry name" value="NOP2 YEAST -RELATED NOL1/NOP2/FMU SUN DOMAIN-CONTAINING"/>
    <property type="match status" value="1"/>
</dbReference>
<dbReference type="InterPro" id="IPR035926">
    <property type="entry name" value="NusB-like_sf"/>
</dbReference>
<dbReference type="PANTHER" id="PTHR22807:SF61">
    <property type="entry name" value="NOL1_NOP2_SUN FAMILY PROTEIN _ ANTITERMINATION NUSB DOMAIN-CONTAINING PROTEIN"/>
    <property type="match status" value="1"/>
</dbReference>
<protein>
    <submittedName>
        <fullName evidence="8">MFS transporter</fullName>
    </submittedName>
</protein>
<feature type="binding site" evidence="5">
    <location>
        <position position="329"/>
    </location>
    <ligand>
        <name>S-adenosyl-L-methionine</name>
        <dbReference type="ChEBI" id="CHEBI:59789"/>
    </ligand>
</feature>
<feature type="binding site" evidence="5">
    <location>
        <position position="355"/>
    </location>
    <ligand>
        <name>S-adenosyl-L-methionine</name>
        <dbReference type="ChEBI" id="CHEBI:59789"/>
    </ligand>
</feature>
<dbReference type="Gene3D" id="3.40.50.150">
    <property type="entry name" value="Vaccinia Virus protein VP39"/>
    <property type="match status" value="1"/>
</dbReference>
<dbReference type="SUPFAM" id="SSF53335">
    <property type="entry name" value="S-adenosyl-L-methionine-dependent methyltransferases"/>
    <property type="match status" value="1"/>
</dbReference>
<reference evidence="8 9" key="1">
    <citation type="submission" date="2020-05" db="EMBL/GenBank/DDBJ databases">
        <title>Parvularcula mediterraneae sp. nov., isolated from polypropylene straw from shallow seawater of the seashore of Laganas in Zakynthos island, Greece.</title>
        <authorList>
            <person name="Szabo I."/>
            <person name="Al-Omari J."/>
            <person name="Rado J."/>
            <person name="Szerdahelyi G.S."/>
        </authorList>
    </citation>
    <scope>NUCLEOTIDE SEQUENCE [LARGE SCALE GENOMIC DNA]</scope>
    <source>
        <strain evidence="8 9">ZS-1/3</strain>
    </source>
</reference>
<dbReference type="PROSITE" id="PS51686">
    <property type="entry name" value="SAM_MT_RSMB_NOP"/>
    <property type="match status" value="1"/>
</dbReference>
<feature type="binding site" evidence="5">
    <location>
        <begin position="308"/>
        <end position="314"/>
    </location>
    <ligand>
        <name>S-adenosyl-L-methionine</name>
        <dbReference type="ChEBI" id="CHEBI:59789"/>
    </ligand>
</feature>
<keyword evidence="4 5" id="KW-0694">RNA-binding</keyword>
<evidence type="ECO:0000256" key="4">
    <source>
        <dbReference type="ARBA" id="ARBA00022884"/>
    </source>
</evidence>
<dbReference type="Pfam" id="PF01029">
    <property type="entry name" value="NusB"/>
    <property type="match status" value="1"/>
</dbReference>
<keyword evidence="9" id="KW-1185">Reference proteome</keyword>
<evidence type="ECO:0000256" key="3">
    <source>
        <dbReference type="ARBA" id="ARBA00022691"/>
    </source>
</evidence>
<dbReference type="InterPro" id="IPR049560">
    <property type="entry name" value="MeTrfase_RsmB-F_NOP2_cat"/>
</dbReference>